<evidence type="ECO:0000259" key="2">
    <source>
        <dbReference type="Pfam" id="PF12274"/>
    </source>
</evidence>
<reference evidence="3" key="2">
    <citation type="submission" date="2015-06" db="UniProtKB">
        <authorList>
            <consortium name="EnsemblPlants"/>
        </authorList>
    </citation>
    <scope>IDENTIFICATION</scope>
</reference>
<dbReference type="STRING" id="4529.A0A0E0Q604"/>
<proteinExistence type="predicted"/>
<sequence>MEDWVMGSESGWTSPAFEELLPQLPRGEQLRLETHLRDRDRRWRRMRYNNNTPPPPSSTKIRRQEKERDTWMIPHVQNALRHYNARHPGGEFDVVKPLMQARVVFKGQHWFHINFWARSRSSNKIKRFFAELHYKPLITISGFVSWEQLLPDPLPAPVAIVETCTIIEEPLDQYKRSCAFCPAGFDILHPKGDRKFVCGNDKDRFYQKLIPCKQLQFGLPFM</sequence>
<feature type="domain" description="DUF3615" evidence="2">
    <location>
        <begin position="76"/>
        <end position="190"/>
    </location>
</feature>
<accession>A0A0E0Q604</accession>
<organism evidence="3 4">
    <name type="scientific">Oryza rufipogon</name>
    <name type="common">Brownbeard rice</name>
    <name type="synonym">Asian wild rice</name>
    <dbReference type="NCBI Taxonomy" id="4529"/>
    <lineage>
        <taxon>Eukaryota</taxon>
        <taxon>Viridiplantae</taxon>
        <taxon>Streptophyta</taxon>
        <taxon>Embryophyta</taxon>
        <taxon>Tracheophyta</taxon>
        <taxon>Spermatophyta</taxon>
        <taxon>Magnoliopsida</taxon>
        <taxon>Liliopsida</taxon>
        <taxon>Poales</taxon>
        <taxon>Poaceae</taxon>
        <taxon>BOP clade</taxon>
        <taxon>Oryzoideae</taxon>
        <taxon>Oryzeae</taxon>
        <taxon>Oryzinae</taxon>
        <taxon>Oryza</taxon>
    </lineage>
</organism>
<protein>
    <recommendedName>
        <fullName evidence="2">DUF3615 domain-containing protein</fullName>
    </recommendedName>
</protein>
<reference evidence="4" key="1">
    <citation type="submission" date="2013-06" db="EMBL/GenBank/DDBJ databases">
        <authorList>
            <person name="Zhao Q."/>
        </authorList>
    </citation>
    <scope>NUCLEOTIDE SEQUENCE</scope>
    <source>
        <strain evidence="4">cv. W1943</strain>
    </source>
</reference>
<dbReference type="EnsemblPlants" id="ORUFI07G08340.1">
    <property type="protein sequence ID" value="ORUFI07G08340.1"/>
    <property type="gene ID" value="ORUFI07G08340"/>
</dbReference>
<dbReference type="PANTHER" id="PTHR34710">
    <property type="entry name" value="OS03G0834100 PROTEIN"/>
    <property type="match status" value="1"/>
</dbReference>
<evidence type="ECO:0000313" key="4">
    <source>
        <dbReference type="Proteomes" id="UP000008022"/>
    </source>
</evidence>
<dbReference type="OMA" id="MGSESGW"/>
<feature type="region of interest" description="Disordered" evidence="1">
    <location>
        <begin position="43"/>
        <end position="65"/>
    </location>
</feature>
<dbReference type="HOGENOM" id="CLU_062719_0_0_1"/>
<dbReference type="PANTHER" id="PTHR34710:SF10">
    <property type="entry name" value="EXPRESSED PROTEIN"/>
    <property type="match status" value="1"/>
</dbReference>
<dbReference type="InterPro" id="IPR022059">
    <property type="entry name" value="DUF3615"/>
</dbReference>
<dbReference type="Pfam" id="PF12274">
    <property type="entry name" value="DUF3615"/>
    <property type="match status" value="1"/>
</dbReference>
<dbReference type="eggNOG" id="KOG0264">
    <property type="taxonomic scope" value="Eukaryota"/>
</dbReference>
<keyword evidence="4" id="KW-1185">Reference proteome</keyword>
<evidence type="ECO:0000256" key="1">
    <source>
        <dbReference type="SAM" id="MobiDB-lite"/>
    </source>
</evidence>
<evidence type="ECO:0000313" key="3">
    <source>
        <dbReference type="EnsemblPlants" id="ORUFI07G08340.1"/>
    </source>
</evidence>
<dbReference type="Gramene" id="ORUFI07G08340.1">
    <property type="protein sequence ID" value="ORUFI07G08340.1"/>
    <property type="gene ID" value="ORUFI07G08340"/>
</dbReference>
<name>A0A0E0Q604_ORYRU</name>
<dbReference type="AlphaFoldDB" id="A0A0E0Q604"/>
<dbReference type="Proteomes" id="UP000008022">
    <property type="component" value="Unassembled WGS sequence"/>
</dbReference>